<gene>
    <name evidence="2" type="ORF">ACFQ1E_11585</name>
</gene>
<reference evidence="3" key="1">
    <citation type="journal article" date="2019" name="Int. J. Syst. Evol. Microbiol.">
        <title>The Global Catalogue of Microorganisms (GCM) 10K type strain sequencing project: providing services to taxonomists for standard genome sequencing and annotation.</title>
        <authorList>
            <consortium name="The Broad Institute Genomics Platform"/>
            <consortium name="The Broad Institute Genome Sequencing Center for Infectious Disease"/>
            <person name="Wu L."/>
            <person name="Ma J."/>
        </authorList>
    </citation>
    <scope>NUCLEOTIDE SEQUENCE [LARGE SCALE GENOMIC DNA]</scope>
    <source>
        <strain evidence="3">CCUG 62982</strain>
    </source>
</reference>
<dbReference type="RefSeq" id="WP_264944708.1">
    <property type="nucleotide sequence ID" value="NZ_JAPDRA010000005.1"/>
</dbReference>
<dbReference type="InterPro" id="IPR036568">
    <property type="entry name" value="GGCT-like_sf"/>
</dbReference>
<comment type="caution">
    <text evidence="2">The sequence shown here is derived from an EMBL/GenBank/DDBJ whole genome shotgun (WGS) entry which is preliminary data.</text>
</comment>
<feature type="domain" description="Gamma-glutamylcyclotransferase AIG2-like" evidence="1">
    <location>
        <begin position="4"/>
        <end position="108"/>
    </location>
</feature>
<dbReference type="SUPFAM" id="SSF110857">
    <property type="entry name" value="Gamma-glutamyl cyclotransferase-like"/>
    <property type="match status" value="1"/>
</dbReference>
<organism evidence="2 3">
    <name type="scientific">Sphingomonas canadensis</name>
    <dbReference type="NCBI Taxonomy" id="1219257"/>
    <lineage>
        <taxon>Bacteria</taxon>
        <taxon>Pseudomonadati</taxon>
        <taxon>Pseudomonadota</taxon>
        <taxon>Alphaproteobacteria</taxon>
        <taxon>Sphingomonadales</taxon>
        <taxon>Sphingomonadaceae</taxon>
        <taxon>Sphingomonas</taxon>
    </lineage>
</organism>
<dbReference type="CDD" id="cd06661">
    <property type="entry name" value="GGCT_like"/>
    <property type="match status" value="1"/>
</dbReference>
<evidence type="ECO:0000313" key="2">
    <source>
        <dbReference type="EMBL" id="MFD0946982.1"/>
    </source>
</evidence>
<protein>
    <submittedName>
        <fullName evidence="2">Gamma-glutamylcyclotransferase</fullName>
    </submittedName>
</protein>
<keyword evidence="3" id="KW-1185">Reference proteome</keyword>
<dbReference type="InterPro" id="IPR013024">
    <property type="entry name" value="GGCT-like"/>
</dbReference>
<sequence length="115" mass="12831">MERFFFYGLLRRGQRGHAQFRLGERMRFVGDDAVNGTVRDLGLYPGLTLGGEGQVAGEVHETADPKVIADLDAYEGYDPAKPLESEYIRKKVTTVIGDSVWIYEHNAAANAGRER</sequence>
<dbReference type="Gene3D" id="3.10.490.10">
    <property type="entry name" value="Gamma-glutamyl cyclotransferase-like"/>
    <property type="match status" value="1"/>
</dbReference>
<dbReference type="InterPro" id="IPR009288">
    <property type="entry name" value="AIG2-like_dom"/>
</dbReference>
<evidence type="ECO:0000313" key="3">
    <source>
        <dbReference type="Proteomes" id="UP001596977"/>
    </source>
</evidence>
<proteinExistence type="predicted"/>
<dbReference type="Proteomes" id="UP001596977">
    <property type="component" value="Unassembled WGS sequence"/>
</dbReference>
<accession>A0ABW3H898</accession>
<evidence type="ECO:0000259" key="1">
    <source>
        <dbReference type="Pfam" id="PF06094"/>
    </source>
</evidence>
<dbReference type="EMBL" id="JBHTJG010000005">
    <property type="protein sequence ID" value="MFD0946982.1"/>
    <property type="molecule type" value="Genomic_DNA"/>
</dbReference>
<dbReference type="Pfam" id="PF06094">
    <property type="entry name" value="GGACT"/>
    <property type="match status" value="1"/>
</dbReference>
<name>A0ABW3H898_9SPHN</name>